<accession>A0A7X2ZRY2</accession>
<dbReference type="PROSITE" id="PS51257">
    <property type="entry name" value="PROKAR_LIPOPROTEIN"/>
    <property type="match status" value="1"/>
</dbReference>
<gene>
    <name evidence="7" type="primary">bamD</name>
    <name evidence="7" type="ORF">D9O36_05575</name>
</gene>
<dbReference type="InterPro" id="IPR011990">
    <property type="entry name" value="TPR-like_helical_dom_sf"/>
</dbReference>
<dbReference type="Pfam" id="PF13525">
    <property type="entry name" value="YfiO"/>
    <property type="match status" value="1"/>
</dbReference>
<dbReference type="OrthoDB" id="9770761at2"/>
<name>A0A7X2ZRY2_9FLAO</name>
<dbReference type="Gene3D" id="1.25.40.10">
    <property type="entry name" value="Tetratricopeptide repeat domain"/>
    <property type="match status" value="1"/>
</dbReference>
<keyword evidence="8" id="KW-1185">Reference proteome</keyword>
<dbReference type="AlphaFoldDB" id="A0A7X2ZRY2"/>
<dbReference type="SUPFAM" id="SSF48452">
    <property type="entry name" value="TPR-like"/>
    <property type="match status" value="2"/>
</dbReference>
<feature type="domain" description="Outer membrane lipoprotein BamD-like" evidence="6">
    <location>
        <begin position="34"/>
        <end position="220"/>
    </location>
</feature>
<evidence type="ECO:0000313" key="8">
    <source>
        <dbReference type="Proteomes" id="UP000540519"/>
    </source>
</evidence>
<evidence type="ECO:0000256" key="3">
    <source>
        <dbReference type="ARBA" id="ARBA00023237"/>
    </source>
</evidence>
<keyword evidence="2" id="KW-0472">Membrane</keyword>
<comment type="caution">
    <text evidence="7">The sequence shown here is derived from an EMBL/GenBank/DDBJ whole genome shotgun (WGS) entry which is preliminary data.</text>
</comment>
<keyword evidence="4" id="KW-0175">Coiled coil</keyword>
<evidence type="ECO:0000256" key="4">
    <source>
        <dbReference type="SAM" id="Coils"/>
    </source>
</evidence>
<evidence type="ECO:0000259" key="6">
    <source>
        <dbReference type="Pfam" id="PF13525"/>
    </source>
</evidence>
<dbReference type="InterPro" id="IPR017689">
    <property type="entry name" value="BamD"/>
</dbReference>
<reference evidence="7 8" key="1">
    <citation type="journal article" date="2019" name="Mar. Drugs">
        <title>Comparative Genomics and CAZyme Genome Repertoires of Marine Zobellia amurskyensis KMM 3526(T) and Zobellia laminariae KMM 3676(T).</title>
        <authorList>
            <person name="Chernysheva N."/>
            <person name="Bystritskaya E."/>
            <person name="Stenkova A."/>
            <person name="Golovkin I."/>
            <person name="Nedashkovskaya O."/>
            <person name="Isaeva M."/>
        </authorList>
    </citation>
    <scope>NUCLEOTIDE SEQUENCE [LARGE SCALE GENOMIC DNA]</scope>
    <source>
        <strain evidence="7 8">KMM 3526</strain>
    </source>
</reference>
<evidence type="ECO:0000256" key="5">
    <source>
        <dbReference type="SAM" id="SignalP"/>
    </source>
</evidence>
<dbReference type="NCBIfam" id="TIGR03302">
    <property type="entry name" value="OM_YfiO"/>
    <property type="match status" value="1"/>
</dbReference>
<dbReference type="Proteomes" id="UP000540519">
    <property type="component" value="Unassembled WGS sequence"/>
</dbReference>
<feature type="signal peptide" evidence="5">
    <location>
        <begin position="1"/>
        <end position="22"/>
    </location>
</feature>
<feature type="chain" id="PRO_5030979312" evidence="5">
    <location>
        <begin position="23"/>
        <end position="278"/>
    </location>
</feature>
<keyword evidence="1 5" id="KW-0732">Signal</keyword>
<keyword evidence="3" id="KW-0998">Cell outer membrane</keyword>
<proteinExistence type="predicted"/>
<dbReference type="InterPro" id="IPR039565">
    <property type="entry name" value="BamD-like"/>
</dbReference>
<evidence type="ECO:0000313" key="7">
    <source>
        <dbReference type="EMBL" id="MUH35302.1"/>
    </source>
</evidence>
<protein>
    <submittedName>
        <fullName evidence="7">Outer membrane protein assembly factor BamD</fullName>
    </submittedName>
</protein>
<evidence type="ECO:0000256" key="2">
    <source>
        <dbReference type="ARBA" id="ARBA00023136"/>
    </source>
</evidence>
<dbReference type="EMBL" id="RCNR01000007">
    <property type="protein sequence ID" value="MUH35302.1"/>
    <property type="molecule type" value="Genomic_DNA"/>
</dbReference>
<evidence type="ECO:0000256" key="1">
    <source>
        <dbReference type="ARBA" id="ARBA00022729"/>
    </source>
</evidence>
<sequence length="278" mass="32547">MLFKMRLLVPILLLAIMFQSCSEYQKVLKNEDVKPKYDLAQKFYEKGDMKRANRLFEQIAPKYVGKPQGERVMFFLADTYFQRKDYNMAGYQFERFVKSYPKSDKAAEAFFLGAKSYFKLSPVYSLDQTDTDKALSKLQLFINSHPDSEYFDEANAMAKELTTKKEHKAYEIAKQFNKLGQFDYTFLTPAVAAFDNFVSDFPGSIYREDAMFYRFESASRFAINSFERLQEERLKEAIDDYNALKKQFPNTKHADEADKILEKVNSQLQGFTQEKEAK</sequence>
<organism evidence="7 8">
    <name type="scientific">Zobellia amurskyensis</name>
    <dbReference type="NCBI Taxonomy" id="248905"/>
    <lineage>
        <taxon>Bacteria</taxon>
        <taxon>Pseudomonadati</taxon>
        <taxon>Bacteroidota</taxon>
        <taxon>Flavobacteriia</taxon>
        <taxon>Flavobacteriales</taxon>
        <taxon>Flavobacteriaceae</taxon>
        <taxon>Zobellia</taxon>
    </lineage>
</organism>
<feature type="coiled-coil region" evidence="4">
    <location>
        <begin position="227"/>
        <end position="274"/>
    </location>
</feature>